<gene>
    <name evidence="1" type="ORF">LDLAKGPJ_00095</name>
</gene>
<sequence length="156" mass="16967">MVTPIKGWKGEVRIIGADDNNSWFDAAPDPKALRNPVSTSVPMDKIYVIGKKSPEAILEGEQEITGTIERPLFANESENYVASVSGTSKLLTDLAGVTTASMIECKMRVRPNESSGQLKGYILSGVKFHDWGIDFAAGDMTKEHADFSATDIEQES</sequence>
<organism evidence="1 2">
    <name type="scientific">Methanophagales virus GBV301</name>
    <dbReference type="NCBI Taxonomy" id="2999280"/>
    <lineage>
        <taxon>Viruses</taxon>
        <taxon>Duplodnaviria</taxon>
        <taxon>Heunggongvirae</taxon>
        <taxon>Uroviricota</taxon>
        <taxon>Caudoviricetes</taxon>
        <taxon>Nakonvirales</taxon>
        <taxon>Ekchuahviridae</taxon>
        <taxon>Kukulkanvirus</taxon>
        <taxon>Kukulkanvirus guaymasense</taxon>
    </lineage>
</organism>
<protein>
    <submittedName>
        <fullName evidence="1">Uncharacterized protein</fullName>
    </submittedName>
</protein>
<accession>A0A9E9A601</accession>
<evidence type="ECO:0000313" key="2">
    <source>
        <dbReference type="Proteomes" id="UP001156259"/>
    </source>
</evidence>
<name>A0A9E9A601_9CAUD</name>
<evidence type="ECO:0000313" key="1">
    <source>
        <dbReference type="EMBL" id="WAE39519.1"/>
    </source>
</evidence>
<dbReference type="Proteomes" id="UP001156259">
    <property type="component" value="Segment"/>
</dbReference>
<reference evidence="1 2" key="1">
    <citation type="submission" date="2022-10" db="EMBL/GenBank/DDBJ databases">
        <title>Evolutionary Diversification of Methanotrophic Ca. Methanophagales (ANME-1) and Their Expansive Virome.</title>
        <authorList>
            <person name="Laso-Perez R."/>
            <person name="Wu F."/>
            <person name="Cremiere A."/>
            <person name="Speth D.R."/>
            <person name="Magyar J.S."/>
            <person name="Krupovic M."/>
            <person name="Orphan V.J."/>
        </authorList>
    </citation>
    <scope>NUCLEOTIDE SEQUENCE [LARGE SCALE GENOMIC DNA]</scope>
</reference>
<proteinExistence type="predicted"/>
<dbReference type="EMBL" id="OP880252">
    <property type="protein sequence ID" value="WAE39519.1"/>
    <property type="molecule type" value="Genomic_DNA"/>
</dbReference>
<keyword evidence="2" id="KW-1185">Reference proteome</keyword>